<dbReference type="InterPro" id="IPR038717">
    <property type="entry name" value="Tc1-like_DDE_dom"/>
</dbReference>
<dbReference type="OrthoDB" id="64529at2"/>
<dbReference type="GO" id="GO:0003676">
    <property type="term" value="F:nucleic acid binding"/>
    <property type="evidence" value="ECO:0007669"/>
    <property type="project" value="InterPro"/>
</dbReference>
<feature type="non-terminal residue" evidence="2">
    <location>
        <position position="173"/>
    </location>
</feature>
<dbReference type="AlphaFoldDB" id="A0A3D8KY11"/>
<dbReference type="Proteomes" id="UP000256708">
    <property type="component" value="Unassembled WGS sequence"/>
</dbReference>
<sequence>MREWKLYFQDESRFGLMTVLRRAITLAGVKPVGPYQHRFIYRYCYGMVEPLRGACFFVTAPHVNTLYFEYMLTEFAAHEPEVFKVILLDKAGYHKAKELKVPENVRLVFLPSSNPELNPVERLWEDMKGKVAFNNFKDEGELEQWIENTAKGYSSQQIASLTGYPYIKKAVAQ</sequence>
<evidence type="ECO:0000313" key="3">
    <source>
        <dbReference type="Proteomes" id="UP000256708"/>
    </source>
</evidence>
<accession>A0A3D8KY11</accession>
<dbReference type="RefSeq" id="WP_115568655.1">
    <property type="nucleotide sequence ID" value="NZ_QRGR01000080.1"/>
</dbReference>
<protein>
    <submittedName>
        <fullName evidence="2">IS630 family transposase</fullName>
    </submittedName>
</protein>
<comment type="caution">
    <text evidence="2">The sequence shown here is derived from an EMBL/GenBank/DDBJ whole genome shotgun (WGS) entry which is preliminary data.</text>
</comment>
<dbReference type="Pfam" id="PF13358">
    <property type="entry name" value="DDE_3"/>
    <property type="match status" value="1"/>
</dbReference>
<gene>
    <name evidence="2" type="ORF">DXT99_26770</name>
</gene>
<evidence type="ECO:0000313" key="2">
    <source>
        <dbReference type="EMBL" id="RDV10090.1"/>
    </source>
</evidence>
<keyword evidence="3" id="KW-1185">Reference proteome</keyword>
<dbReference type="InterPro" id="IPR047655">
    <property type="entry name" value="Transpos_IS630-like"/>
</dbReference>
<proteinExistence type="predicted"/>
<organism evidence="2 3">
    <name type="scientific">Pontibacter diazotrophicus</name>
    <dbReference type="NCBI Taxonomy" id="1400979"/>
    <lineage>
        <taxon>Bacteria</taxon>
        <taxon>Pseudomonadati</taxon>
        <taxon>Bacteroidota</taxon>
        <taxon>Cytophagia</taxon>
        <taxon>Cytophagales</taxon>
        <taxon>Hymenobacteraceae</taxon>
        <taxon>Pontibacter</taxon>
    </lineage>
</organism>
<dbReference type="NCBIfam" id="NF033545">
    <property type="entry name" value="transpos_IS630"/>
    <property type="match status" value="1"/>
</dbReference>
<feature type="domain" description="Tc1-like transposase DDE" evidence="1">
    <location>
        <begin position="6"/>
        <end position="142"/>
    </location>
</feature>
<name>A0A3D8KY11_9BACT</name>
<reference evidence="3" key="1">
    <citation type="submission" date="2018-08" db="EMBL/GenBank/DDBJ databases">
        <authorList>
            <person name="Liu Z.-W."/>
            <person name="Du Z.-J."/>
        </authorList>
    </citation>
    <scope>NUCLEOTIDE SEQUENCE [LARGE SCALE GENOMIC DNA]</scope>
    <source>
        <strain evidence="3">H4X</strain>
    </source>
</reference>
<dbReference type="InterPro" id="IPR036397">
    <property type="entry name" value="RNaseH_sf"/>
</dbReference>
<dbReference type="EMBL" id="QRGR01000080">
    <property type="protein sequence ID" value="RDV10090.1"/>
    <property type="molecule type" value="Genomic_DNA"/>
</dbReference>
<dbReference type="Gene3D" id="3.30.420.10">
    <property type="entry name" value="Ribonuclease H-like superfamily/Ribonuclease H"/>
    <property type="match status" value="1"/>
</dbReference>
<evidence type="ECO:0000259" key="1">
    <source>
        <dbReference type="Pfam" id="PF13358"/>
    </source>
</evidence>